<dbReference type="EMBL" id="PNGJ01000008">
    <property type="protein sequence ID" value="PMC23504.1"/>
    <property type="molecule type" value="Genomic_DNA"/>
</dbReference>
<dbReference type="GO" id="GO:2001070">
    <property type="term" value="F:starch binding"/>
    <property type="evidence" value="ECO:0007669"/>
    <property type="project" value="InterPro"/>
</dbReference>
<dbReference type="Proteomes" id="UP000235564">
    <property type="component" value="Unassembled WGS sequence"/>
</dbReference>
<dbReference type="InterPro" id="IPR025970">
    <property type="entry name" value="SusE"/>
</dbReference>
<organism evidence="3 4">
    <name type="scientific">Hoylesella buccalis</name>
    <dbReference type="NCBI Taxonomy" id="28127"/>
    <lineage>
        <taxon>Bacteria</taxon>
        <taxon>Pseudomonadati</taxon>
        <taxon>Bacteroidota</taxon>
        <taxon>Bacteroidia</taxon>
        <taxon>Bacteroidales</taxon>
        <taxon>Prevotellaceae</taxon>
        <taxon>Hoylesella</taxon>
    </lineage>
</organism>
<proteinExistence type="predicted"/>
<protein>
    <submittedName>
        <fullName evidence="3">DUF5116 domain-containing protein</fullName>
    </submittedName>
</protein>
<dbReference type="Gene3D" id="2.60.40.3620">
    <property type="match status" value="3"/>
</dbReference>
<name>A0A2N6QPH6_9BACT</name>
<dbReference type="CDD" id="cd12956">
    <property type="entry name" value="CBM_SusE-F_like"/>
    <property type="match status" value="1"/>
</dbReference>
<dbReference type="Pfam" id="PF14292">
    <property type="entry name" value="SusE"/>
    <property type="match status" value="1"/>
</dbReference>
<reference evidence="3 4" key="1">
    <citation type="submission" date="2017-09" db="EMBL/GenBank/DDBJ databases">
        <title>Bacterial strain isolated from the female urinary microbiota.</title>
        <authorList>
            <person name="Thomas-White K."/>
            <person name="Kumar N."/>
            <person name="Forster S."/>
            <person name="Putonti C."/>
            <person name="Lawley T."/>
            <person name="Wolfe A.J."/>
        </authorList>
    </citation>
    <scope>NUCLEOTIDE SEQUENCE [LARGE SCALE GENOMIC DNA]</scope>
    <source>
        <strain evidence="3 4">UMB0536</strain>
    </source>
</reference>
<feature type="chain" id="PRO_5014633444" evidence="1">
    <location>
        <begin position="21"/>
        <end position="533"/>
    </location>
</feature>
<evidence type="ECO:0000313" key="4">
    <source>
        <dbReference type="Proteomes" id="UP000235564"/>
    </source>
</evidence>
<accession>A0A2N6QPH6</accession>
<sequence>MKLKNILFLAAGFLAMTSCSDDITTPVLSLQQAAKLNAVNPATITFTKANSAEAFPQISWEKANYGKGAVVEYTVTITNNENKKSIEAGNTEDNKLTFTNDEMNSLLAKIGAYPGHTYDFTVSLKSSAFKTLTNDAQNTVNFKATPYDPNTVNIDWSYVYVAVGYPEWDYSKAYLLGDPDGDGTYQGWVQFDEECSFAVVDGKDVTKVLAKDLKVDAKHKGFVKVTIAPDSVDIGDPCEWGMVGDATSAGWNEKDPVKMEYDKETRMWTAITPLTDKYFKFNANKSWAINYGSDKNNPSVLAQGGENLKVAKTHAYIVKLNLTTAGKYTYTMEETDIEVSSTELSVPGSYQGWNPTAKSAYRLESKSRDFQYTGIYYYPANTEFKLYDDGKWLGSRGEVKWNEDKTKAEFDLGEGDKGDNIKFTEGGWYRITANTKKMVASVAKTGWGIVGDATPGGWDKDQMMTYNPETKKWSITITMVDGEFKFRWDASWEKNLGGALTGLTQGGGNIKIGAGTYLIELDPEAKTATVTEQ</sequence>
<dbReference type="CDD" id="cd12967">
    <property type="entry name" value="CBM_SusE-F_like_u1"/>
    <property type="match status" value="1"/>
</dbReference>
<dbReference type="PROSITE" id="PS51257">
    <property type="entry name" value="PROKAR_LIPOPROTEIN"/>
    <property type="match status" value="1"/>
</dbReference>
<dbReference type="RefSeq" id="WP_102697780.1">
    <property type="nucleotide sequence ID" value="NZ_PNGJ01000008.1"/>
</dbReference>
<keyword evidence="1" id="KW-0732">Signal</keyword>
<evidence type="ECO:0000259" key="2">
    <source>
        <dbReference type="Pfam" id="PF14292"/>
    </source>
</evidence>
<evidence type="ECO:0000313" key="3">
    <source>
        <dbReference type="EMBL" id="PMC23504.1"/>
    </source>
</evidence>
<dbReference type="OrthoDB" id="975117at2"/>
<gene>
    <name evidence="3" type="ORF">CJ231_09665</name>
</gene>
<comment type="caution">
    <text evidence="3">The sequence shown here is derived from an EMBL/GenBank/DDBJ whole genome shotgun (WGS) entry which is preliminary data.</text>
</comment>
<dbReference type="GO" id="GO:0019867">
    <property type="term" value="C:outer membrane"/>
    <property type="evidence" value="ECO:0007669"/>
    <property type="project" value="InterPro"/>
</dbReference>
<feature type="signal peptide" evidence="1">
    <location>
        <begin position="1"/>
        <end position="20"/>
    </location>
</feature>
<evidence type="ECO:0000256" key="1">
    <source>
        <dbReference type="SAM" id="SignalP"/>
    </source>
</evidence>
<dbReference type="AlphaFoldDB" id="A0A2N6QPH6"/>
<feature type="domain" description="SusE outer membrane protein" evidence="2">
    <location>
        <begin position="22"/>
        <end position="124"/>
    </location>
</feature>